<gene>
    <name evidence="1" type="ORF">PXEA_LOCUS6734</name>
</gene>
<evidence type="ECO:0000313" key="1">
    <source>
        <dbReference type="EMBL" id="VEL13294.1"/>
    </source>
</evidence>
<name>A0A3S5A2J3_9PLAT</name>
<sequence>MVQAARFAGQEATVTRQTVDGLIEPSMAIAVVETEEAATEVRNALDQLHSHLIRVYVLRKS</sequence>
<proteinExistence type="predicted"/>
<keyword evidence="2" id="KW-1185">Reference proteome</keyword>
<evidence type="ECO:0000313" key="2">
    <source>
        <dbReference type="Proteomes" id="UP000784294"/>
    </source>
</evidence>
<dbReference type="AlphaFoldDB" id="A0A3S5A2J3"/>
<reference evidence="1" key="1">
    <citation type="submission" date="2018-11" db="EMBL/GenBank/DDBJ databases">
        <authorList>
            <consortium name="Pathogen Informatics"/>
        </authorList>
    </citation>
    <scope>NUCLEOTIDE SEQUENCE</scope>
</reference>
<protein>
    <submittedName>
        <fullName evidence="1">Uncharacterized protein</fullName>
    </submittedName>
</protein>
<accession>A0A3S5A2J3</accession>
<dbReference type="EMBL" id="CAAALY010017347">
    <property type="protein sequence ID" value="VEL13294.1"/>
    <property type="molecule type" value="Genomic_DNA"/>
</dbReference>
<organism evidence="1 2">
    <name type="scientific">Protopolystoma xenopodis</name>
    <dbReference type="NCBI Taxonomy" id="117903"/>
    <lineage>
        <taxon>Eukaryota</taxon>
        <taxon>Metazoa</taxon>
        <taxon>Spiralia</taxon>
        <taxon>Lophotrochozoa</taxon>
        <taxon>Platyhelminthes</taxon>
        <taxon>Monogenea</taxon>
        <taxon>Polyopisthocotylea</taxon>
        <taxon>Polystomatidea</taxon>
        <taxon>Polystomatidae</taxon>
        <taxon>Protopolystoma</taxon>
    </lineage>
</organism>
<dbReference type="Proteomes" id="UP000784294">
    <property type="component" value="Unassembled WGS sequence"/>
</dbReference>
<comment type="caution">
    <text evidence="1">The sequence shown here is derived from an EMBL/GenBank/DDBJ whole genome shotgun (WGS) entry which is preliminary data.</text>
</comment>